<feature type="domain" description="Magnesium transporter MgtE intracellular" evidence="1">
    <location>
        <begin position="126"/>
        <end position="178"/>
    </location>
</feature>
<proteinExistence type="predicted"/>
<keyword evidence="3" id="KW-1185">Reference proteome</keyword>
<reference evidence="2" key="1">
    <citation type="submission" date="2024-02" db="EMBL/GenBank/DDBJ databases">
        <title>Genome sequences of strain Gemmobacter sp. JM10B15.</title>
        <authorList>
            <person name="Zhang M."/>
        </authorList>
    </citation>
    <scope>NUCLEOTIDE SEQUENCE</scope>
    <source>
        <strain evidence="2">JM10B15</strain>
    </source>
</reference>
<organism evidence="2 3">
    <name type="scientific">Gemmobacter denitrificans</name>
    <dbReference type="NCBI Taxonomy" id="3123040"/>
    <lineage>
        <taxon>Bacteria</taxon>
        <taxon>Pseudomonadati</taxon>
        <taxon>Pseudomonadota</taxon>
        <taxon>Alphaproteobacteria</taxon>
        <taxon>Rhodobacterales</taxon>
        <taxon>Paracoccaceae</taxon>
        <taxon>Gemmobacter</taxon>
    </lineage>
</organism>
<name>A0ABU8BZZ2_9RHOB</name>
<accession>A0ABU8BZZ2</accession>
<comment type="caution">
    <text evidence="2">The sequence shown here is derived from an EMBL/GenBank/DDBJ whole genome shotgun (WGS) entry which is preliminary data.</text>
</comment>
<gene>
    <name evidence="2" type="ORF">V6590_19120</name>
</gene>
<dbReference type="SUPFAM" id="SSF158791">
    <property type="entry name" value="MgtE N-terminal domain-like"/>
    <property type="match status" value="1"/>
</dbReference>
<evidence type="ECO:0000313" key="2">
    <source>
        <dbReference type="EMBL" id="MEH7830266.1"/>
    </source>
</evidence>
<protein>
    <recommendedName>
        <fullName evidence="1">Magnesium transporter MgtE intracellular domain-containing protein</fullName>
    </recommendedName>
</protein>
<evidence type="ECO:0000313" key="3">
    <source>
        <dbReference type="Proteomes" id="UP001431963"/>
    </source>
</evidence>
<dbReference type="Proteomes" id="UP001431963">
    <property type="component" value="Unassembled WGS sequence"/>
</dbReference>
<sequence length="191" mass="20015">MSRARKRAGRGALFILALLLMASGSLRIGTNVGQALASQGDQATAEPEATPALNCPAPPLALAEALKEREQQVSIRETALEERLAALDLAESVIETRLAALVEAEEKLRATIALADGAAEGDLARLTEVYQAMKPKDAAALFDGMDPEFAAGFLGRMRPEAAAAVLSGMSSERAYSVSAILAGRNANVPRE</sequence>
<dbReference type="EMBL" id="JBALHR010000020">
    <property type="protein sequence ID" value="MEH7830266.1"/>
    <property type="molecule type" value="Genomic_DNA"/>
</dbReference>
<dbReference type="RefSeq" id="WP_335425303.1">
    <property type="nucleotide sequence ID" value="NZ_JBALHR010000020.1"/>
</dbReference>
<evidence type="ECO:0000259" key="1">
    <source>
        <dbReference type="Pfam" id="PF03448"/>
    </source>
</evidence>
<dbReference type="Pfam" id="PF03448">
    <property type="entry name" value="MgtE_N"/>
    <property type="match status" value="1"/>
</dbReference>
<dbReference type="InterPro" id="IPR006668">
    <property type="entry name" value="Mg_transptr_MgtE_intracell_dom"/>
</dbReference>